<evidence type="ECO:0000256" key="1">
    <source>
        <dbReference type="SAM" id="SignalP"/>
    </source>
</evidence>
<dbReference type="GO" id="GO:0016020">
    <property type="term" value="C:membrane"/>
    <property type="evidence" value="ECO:0007669"/>
    <property type="project" value="InterPro"/>
</dbReference>
<evidence type="ECO:0000259" key="2">
    <source>
        <dbReference type="SMART" id="SM00900"/>
    </source>
</evidence>
<dbReference type="SMART" id="SM00900">
    <property type="entry name" value="FMN_bind"/>
    <property type="match status" value="1"/>
</dbReference>
<sequence length="121" mass="12673">MNRKIVLIAVLLVGVLSFVACGEEAEGDANGMYGDGTYNGTAEGYGGELEVEVTIDNDEITGIEVVSHSETEGLGDQAFDDVIDQIIENQSTEDVEAVSGATESSDAVVDAVDNALEEARE</sequence>
<comment type="caution">
    <text evidence="3">The sequence shown here is derived from an EMBL/GenBank/DDBJ whole genome shotgun (WGS) entry which is preliminary data.</text>
</comment>
<feature type="domain" description="FMN-binding" evidence="2">
    <location>
        <begin position="44"/>
        <end position="119"/>
    </location>
</feature>
<feature type="chain" id="PRO_5041307937" evidence="1">
    <location>
        <begin position="23"/>
        <end position="121"/>
    </location>
</feature>
<keyword evidence="1" id="KW-0732">Signal</keyword>
<dbReference type="RefSeq" id="WP_160718965.1">
    <property type="nucleotide sequence ID" value="NZ_SUMG01000002.1"/>
</dbReference>
<proteinExistence type="predicted"/>
<dbReference type="EMBL" id="SUMG01000002">
    <property type="protein sequence ID" value="NBG87500.1"/>
    <property type="molecule type" value="Genomic_DNA"/>
</dbReference>
<dbReference type="PROSITE" id="PS51257">
    <property type="entry name" value="PROKAR_LIPOPROTEIN"/>
    <property type="match status" value="1"/>
</dbReference>
<keyword evidence="4" id="KW-1185">Reference proteome</keyword>
<dbReference type="Pfam" id="PF04205">
    <property type="entry name" value="FMN_bind"/>
    <property type="match status" value="1"/>
</dbReference>
<evidence type="ECO:0000313" key="4">
    <source>
        <dbReference type="Proteomes" id="UP000449710"/>
    </source>
</evidence>
<reference evidence="3 4" key="1">
    <citation type="submission" date="2019-04" db="EMBL/GenBank/DDBJ databases">
        <title>Isachenkonia alkalipeptolytica gen. nov. sp. nov. a new anaerobic, alkiliphilic organothrophic bacterium capable to reduce synthesized ferrihydrite isolated from a soda lake.</title>
        <authorList>
            <person name="Toshchakov S.V."/>
            <person name="Zavarzina D.G."/>
            <person name="Zhilina T.N."/>
            <person name="Kostrikina N.A."/>
            <person name="Kublanov I.V."/>
        </authorList>
    </citation>
    <scope>NUCLEOTIDE SEQUENCE [LARGE SCALE GENOMIC DNA]</scope>
    <source>
        <strain evidence="3 4">Z-1701</strain>
    </source>
</reference>
<accession>A0AA43XKF4</accession>
<dbReference type="Proteomes" id="UP000449710">
    <property type="component" value="Unassembled WGS sequence"/>
</dbReference>
<name>A0AA43XKF4_9CLOT</name>
<dbReference type="GO" id="GO:0010181">
    <property type="term" value="F:FMN binding"/>
    <property type="evidence" value="ECO:0007669"/>
    <property type="project" value="InterPro"/>
</dbReference>
<feature type="signal peptide" evidence="1">
    <location>
        <begin position="1"/>
        <end position="22"/>
    </location>
</feature>
<dbReference type="AlphaFoldDB" id="A0AA43XKF4"/>
<gene>
    <name evidence="3" type="ORF">ISALK_03215</name>
</gene>
<evidence type="ECO:0000313" key="3">
    <source>
        <dbReference type="EMBL" id="NBG87500.1"/>
    </source>
</evidence>
<dbReference type="InterPro" id="IPR007329">
    <property type="entry name" value="FMN-bd"/>
</dbReference>
<dbReference type="Gene3D" id="3.90.1010.20">
    <property type="match status" value="1"/>
</dbReference>
<protein>
    <submittedName>
        <fullName evidence="3">FMN-binding protein</fullName>
    </submittedName>
</protein>
<organism evidence="3 4">
    <name type="scientific">Isachenkonia alkalipeptolytica</name>
    <dbReference type="NCBI Taxonomy" id="2565777"/>
    <lineage>
        <taxon>Bacteria</taxon>
        <taxon>Bacillati</taxon>
        <taxon>Bacillota</taxon>
        <taxon>Clostridia</taxon>
        <taxon>Eubacteriales</taxon>
        <taxon>Clostridiaceae</taxon>
        <taxon>Isachenkonia</taxon>
    </lineage>
</organism>